<evidence type="ECO:0000313" key="2">
    <source>
        <dbReference type="EMBL" id="EHJ12501.1"/>
    </source>
</evidence>
<dbReference type="Proteomes" id="UP000003477">
    <property type="component" value="Unassembled WGS sequence"/>
</dbReference>
<dbReference type="AlphaFoldDB" id="G5J5N4"/>
<sequence length="153" mass="18367">MGRKMLTTRRVTFRLYPTKKQERTLHDWRKLHQYLYNACLSHRITEYRHFGKSISYFDQQNCLPEFKECWTEYKQLGSQALQATCKRVDYAFQRFFQGLAKFPRFKSFQRYRGWTYPAKSGWKAHTTGVHGALELSNLGQIRMRGKARTWGQP</sequence>
<evidence type="ECO:0000313" key="3">
    <source>
        <dbReference type="Proteomes" id="UP000003477"/>
    </source>
</evidence>
<evidence type="ECO:0000259" key="1">
    <source>
        <dbReference type="Pfam" id="PF12323"/>
    </source>
</evidence>
<dbReference type="Pfam" id="PF12323">
    <property type="entry name" value="HTH_OrfB_IS605"/>
    <property type="match status" value="1"/>
</dbReference>
<feature type="domain" description="Transposase putative helix-turn-helix" evidence="1">
    <location>
        <begin position="5"/>
        <end position="52"/>
    </location>
</feature>
<name>G5J5N4_CROWT</name>
<comment type="caution">
    <text evidence="2">The sequence shown here is derived from an EMBL/GenBank/DDBJ whole genome shotgun (WGS) entry which is preliminary data.</text>
</comment>
<accession>G5J5N4</accession>
<dbReference type="InterPro" id="IPR021027">
    <property type="entry name" value="Transposase_put_HTH"/>
</dbReference>
<protein>
    <submittedName>
        <fullName evidence="2">Transposase, IS200/IS605 family</fullName>
    </submittedName>
</protein>
<gene>
    <name evidence="2" type="ORF">CWATWH0003_2789t4</name>
</gene>
<reference evidence="2 3" key="1">
    <citation type="journal article" date="2011" name="Front. Microbiol.">
        <title>Two Strains of Crocosphaera watsonii with Highly Conserved Genomes are Distinguished by Strain-Specific Features.</title>
        <authorList>
            <person name="Bench S.R."/>
            <person name="Ilikchyan I.N."/>
            <person name="Tripp H.J."/>
            <person name="Zehr J.P."/>
        </authorList>
    </citation>
    <scope>NUCLEOTIDE SEQUENCE [LARGE SCALE GENOMIC DNA]</scope>
    <source>
        <strain evidence="2 3">WH 0003</strain>
    </source>
</reference>
<organism evidence="2 3">
    <name type="scientific">Crocosphaera watsonii WH 0003</name>
    <dbReference type="NCBI Taxonomy" id="423471"/>
    <lineage>
        <taxon>Bacteria</taxon>
        <taxon>Bacillati</taxon>
        <taxon>Cyanobacteriota</taxon>
        <taxon>Cyanophyceae</taxon>
        <taxon>Oscillatoriophycideae</taxon>
        <taxon>Chroococcales</taxon>
        <taxon>Aphanothecaceae</taxon>
        <taxon>Crocosphaera</taxon>
    </lineage>
</organism>
<proteinExistence type="predicted"/>
<feature type="non-terminal residue" evidence="2">
    <location>
        <position position="153"/>
    </location>
</feature>
<dbReference type="EMBL" id="AESD01000416">
    <property type="protein sequence ID" value="EHJ12501.1"/>
    <property type="molecule type" value="Genomic_DNA"/>
</dbReference>